<feature type="compositionally biased region" description="Basic and acidic residues" evidence="2">
    <location>
        <begin position="227"/>
        <end position="240"/>
    </location>
</feature>
<name>A0ABQ8KXX0_9APHY</name>
<keyword evidence="4" id="KW-1185">Reference proteome</keyword>
<feature type="compositionally biased region" description="Low complexity" evidence="2">
    <location>
        <begin position="132"/>
        <end position="143"/>
    </location>
</feature>
<feature type="compositionally biased region" description="Polar residues" evidence="2">
    <location>
        <begin position="211"/>
        <end position="224"/>
    </location>
</feature>
<protein>
    <submittedName>
        <fullName evidence="3">Uncharacterized protein</fullName>
    </submittedName>
</protein>
<sequence length="500" mass="55003">MAESGLRAVRDELAAAVSTISRISQDLSVNVAKANGDAASMRTRVAELEAERSSMLLRLQAMETRNEELCARLEQSQPELARATRARDAAVKKLRLMRDVVRDLIDERRVAGTAVHAGRSHQSEQADHRRSNGGNSESSSGESWDSLQLTDVGAESSMSEDVHVVPEVSKPSTPLPRRTLVLSDASNQSAPSRKRSPKITEEIPPARRGGTASSWRGTVSTNPTKLEVAEQKPGSEEHPVKVAHCGPSRSSRHNSKGGRVVRIQRQPKQMNGLGGLGDGVDDPTKDASDTQPAGPVTMEIGWYLEYRHPPATALRPRGPVSYASLGVQLSLDDETMLRIESLESLGAPSMQIHVYRDMAFVCHPVVLEGPTSTYLISWGNVTVNANVKTYLTTGTERPIDAIFQLFIRTMGQDAAWYYLGAHKLLAVDVPSVWHTRLRDEEKRELVAGLEERWTWRDAPNAERIAHLIETGELGQCTVELESKGLEERSQAFAGRYLSRK</sequence>
<accession>A0ABQ8KXX0</accession>
<proteinExistence type="predicted"/>
<comment type="caution">
    <text evidence="3">The sequence shown here is derived from an EMBL/GenBank/DDBJ whole genome shotgun (WGS) entry which is preliminary data.</text>
</comment>
<evidence type="ECO:0000256" key="2">
    <source>
        <dbReference type="SAM" id="MobiDB-lite"/>
    </source>
</evidence>
<keyword evidence="1" id="KW-0175">Coiled coil</keyword>
<dbReference type="GeneID" id="71998347"/>
<gene>
    <name evidence="3" type="ORF">C8Q71DRAFT_29537</name>
</gene>
<feature type="coiled-coil region" evidence="1">
    <location>
        <begin position="31"/>
        <end position="65"/>
    </location>
</feature>
<feature type="compositionally biased region" description="Basic and acidic residues" evidence="2">
    <location>
        <begin position="121"/>
        <end position="130"/>
    </location>
</feature>
<dbReference type="EMBL" id="JADCUA010000001">
    <property type="protein sequence ID" value="KAH9844091.1"/>
    <property type="molecule type" value="Genomic_DNA"/>
</dbReference>
<dbReference type="Proteomes" id="UP000814176">
    <property type="component" value="Unassembled WGS sequence"/>
</dbReference>
<evidence type="ECO:0000313" key="4">
    <source>
        <dbReference type="Proteomes" id="UP000814176"/>
    </source>
</evidence>
<evidence type="ECO:0000313" key="3">
    <source>
        <dbReference type="EMBL" id="KAH9844091.1"/>
    </source>
</evidence>
<organism evidence="3 4">
    <name type="scientific">Rhodofomes roseus</name>
    <dbReference type="NCBI Taxonomy" id="34475"/>
    <lineage>
        <taxon>Eukaryota</taxon>
        <taxon>Fungi</taxon>
        <taxon>Dikarya</taxon>
        <taxon>Basidiomycota</taxon>
        <taxon>Agaricomycotina</taxon>
        <taxon>Agaricomycetes</taxon>
        <taxon>Polyporales</taxon>
        <taxon>Rhodofomes</taxon>
    </lineage>
</organism>
<evidence type="ECO:0000256" key="1">
    <source>
        <dbReference type="SAM" id="Coils"/>
    </source>
</evidence>
<reference evidence="3 4" key="1">
    <citation type="journal article" date="2021" name="Environ. Microbiol.">
        <title>Gene family expansions and transcriptome signatures uncover fungal adaptations to wood decay.</title>
        <authorList>
            <person name="Hage H."/>
            <person name="Miyauchi S."/>
            <person name="Viragh M."/>
            <person name="Drula E."/>
            <person name="Min B."/>
            <person name="Chaduli D."/>
            <person name="Navarro D."/>
            <person name="Favel A."/>
            <person name="Norest M."/>
            <person name="Lesage-Meessen L."/>
            <person name="Balint B."/>
            <person name="Merenyi Z."/>
            <person name="de Eugenio L."/>
            <person name="Morin E."/>
            <person name="Martinez A.T."/>
            <person name="Baldrian P."/>
            <person name="Stursova M."/>
            <person name="Martinez M.J."/>
            <person name="Novotny C."/>
            <person name="Magnuson J.K."/>
            <person name="Spatafora J.W."/>
            <person name="Maurice S."/>
            <person name="Pangilinan J."/>
            <person name="Andreopoulos W."/>
            <person name="LaButti K."/>
            <person name="Hundley H."/>
            <person name="Na H."/>
            <person name="Kuo A."/>
            <person name="Barry K."/>
            <person name="Lipzen A."/>
            <person name="Henrissat B."/>
            <person name="Riley R."/>
            <person name="Ahrendt S."/>
            <person name="Nagy L.G."/>
            <person name="Grigoriev I.V."/>
            <person name="Martin F."/>
            <person name="Rosso M.N."/>
        </authorList>
    </citation>
    <scope>NUCLEOTIDE SEQUENCE [LARGE SCALE GENOMIC DNA]</scope>
    <source>
        <strain evidence="3 4">CIRM-BRFM 1785</strain>
    </source>
</reference>
<dbReference type="RefSeq" id="XP_047784901.1">
    <property type="nucleotide sequence ID" value="XM_047917615.1"/>
</dbReference>
<feature type="region of interest" description="Disordered" evidence="2">
    <location>
        <begin position="113"/>
        <end position="294"/>
    </location>
</feature>